<evidence type="ECO:0000313" key="4">
    <source>
        <dbReference type="EMBL" id="CAG7834317.1"/>
    </source>
</evidence>
<accession>A0A8J2LED8</accession>
<evidence type="ECO:0000313" key="5">
    <source>
        <dbReference type="Proteomes" id="UP000708208"/>
    </source>
</evidence>
<dbReference type="GO" id="GO:0006046">
    <property type="term" value="P:N-acetylglucosamine catabolic process"/>
    <property type="evidence" value="ECO:0007669"/>
    <property type="project" value="TreeGrafter"/>
</dbReference>
<dbReference type="GO" id="GO:0008448">
    <property type="term" value="F:N-acetylglucosamine-6-phosphate deacetylase activity"/>
    <property type="evidence" value="ECO:0007669"/>
    <property type="project" value="TreeGrafter"/>
</dbReference>
<dbReference type="CDD" id="cd01297">
    <property type="entry name" value="D-aminoacylase"/>
    <property type="match status" value="1"/>
</dbReference>
<keyword evidence="2" id="KW-0812">Transmembrane</keyword>
<dbReference type="PANTHER" id="PTHR11113">
    <property type="entry name" value="N-ACETYLGLUCOSAMINE-6-PHOSPHATE DEACETYLASE"/>
    <property type="match status" value="1"/>
</dbReference>
<evidence type="ECO:0000256" key="2">
    <source>
        <dbReference type="SAM" id="Phobius"/>
    </source>
</evidence>
<keyword evidence="5" id="KW-1185">Reference proteome</keyword>
<dbReference type="Pfam" id="PF07969">
    <property type="entry name" value="Amidohydro_3"/>
    <property type="match status" value="2"/>
</dbReference>
<dbReference type="PANTHER" id="PTHR11113:SF14">
    <property type="entry name" value="N-ACETYLGLUCOSAMINE-6-PHOSPHATE DEACETYLASE"/>
    <property type="match status" value="1"/>
</dbReference>
<feature type="domain" description="Amidohydrolase 3" evidence="3">
    <location>
        <begin position="408"/>
        <end position="705"/>
    </location>
</feature>
<gene>
    <name evidence="4" type="ORF">AFUS01_LOCUS43834</name>
</gene>
<dbReference type="InterPro" id="IPR013108">
    <property type="entry name" value="Amidohydro_3"/>
</dbReference>
<dbReference type="EMBL" id="CAJVCH010570188">
    <property type="protein sequence ID" value="CAG7834317.1"/>
    <property type="molecule type" value="Genomic_DNA"/>
</dbReference>
<dbReference type="OrthoDB" id="194468at2759"/>
<comment type="caution">
    <text evidence="4">The sequence shown here is derived from an EMBL/GenBank/DDBJ whole genome shotgun (WGS) entry which is preliminary data.</text>
</comment>
<organism evidence="4 5">
    <name type="scientific">Allacma fusca</name>
    <dbReference type="NCBI Taxonomy" id="39272"/>
    <lineage>
        <taxon>Eukaryota</taxon>
        <taxon>Metazoa</taxon>
        <taxon>Ecdysozoa</taxon>
        <taxon>Arthropoda</taxon>
        <taxon>Hexapoda</taxon>
        <taxon>Collembola</taxon>
        <taxon>Symphypleona</taxon>
        <taxon>Sminthuridae</taxon>
        <taxon>Allacma</taxon>
    </lineage>
</organism>
<reference evidence="4" key="1">
    <citation type="submission" date="2021-06" db="EMBL/GenBank/DDBJ databases">
        <authorList>
            <person name="Hodson N. C."/>
            <person name="Mongue J. A."/>
            <person name="Jaron S. K."/>
        </authorList>
    </citation>
    <scope>NUCLEOTIDE SEQUENCE</scope>
</reference>
<feature type="transmembrane region" description="Helical" evidence="2">
    <location>
        <begin position="12"/>
        <end position="32"/>
    </location>
</feature>
<keyword evidence="2" id="KW-0472">Membrane</keyword>
<keyword evidence="1" id="KW-0378">Hydrolase</keyword>
<keyword evidence="2" id="KW-1133">Transmembrane helix</keyword>
<feature type="domain" description="Amidohydrolase 3" evidence="3">
    <location>
        <begin position="772"/>
        <end position="871"/>
    </location>
</feature>
<sequence length="896" mass="100040">MVVDSSSKGMFGWWTNIVSTWAYFGWILARTIHAYGKFERSFEGTLHFLLTCIGGSCLFFPMILQINQIRLLHEIPSCYDQYSKLVEESKVKYTKEQPLLSVRPGIVEKIQDDLAGYFVCCLWWMSVAIRILMQIACLANPNMPFMISSVLKPSPRWFYLLARVFCTSLDIYYISSWFAYMFLIGAPSIEVVFTLRAWIHELTLGRPTYLTKDCLRTPEEAIKVFRQVQLLFIEYHNIVSPILPAAEWLFSAWIVFGLCFGLKIRGLYCLIGLTAASVLIFFIGILFTFIGLINQDCKLMLQSWMKQKRSLWFRKTGLQLLSDLLTLALTFSCGGVNFCTSQIRTVKNVNNMKQEAKFYDTVFRDAILVDGSGDPSQIGDLAIVEDKISAVGKIDWSMVDPDKTRILEASGQYLTPGFIDSHTHDDVSVLINPQHTSKIFQGVTTVVTGNCGFSSYPNGDSLELVREHLTTLLGTVHISHFHSDFNSFARSLDGNVGVNVASLVGHGPLRISVMGYEKRAATESEVIQMCALLHGLLEQGSIGMSLGLVYPPSAYADQFELVSLGKVLAQHGKILTAHVRSYEGKLLDSISEFIEILRESKAKGLLSHLQVAGKPYWNTMMDEAIEMITAAKEDGVDIAVDMYPYLAGSSTILQLFPPSAMDGGFDEFVRRLDDPEYISRLKELTETGSEPGWESKVNLIGYENIVVGSAVKESLKDFEGLNIIEGAQLLGVTEFDCLLYLVLEDVGQTNVIMFQQSSEDNDKVFKFPLQMVGSDSIPREGGKPHPRGYGTFPKVVGRMVKDNVLTLAQAVRKTTGLPAERFGITDRGLLKPGMKADLLLFDEDFLDMATFEDPTMPPEGVRGVWVNGVRIVEDGKGNEALPGQVIHAREIIKEDD</sequence>
<feature type="transmembrane region" description="Helical" evidence="2">
    <location>
        <begin position="270"/>
        <end position="295"/>
    </location>
</feature>
<feature type="transmembrane region" description="Helical" evidence="2">
    <location>
        <begin position="245"/>
        <end position="264"/>
    </location>
</feature>
<name>A0A8J2LED8_9HEXA</name>
<feature type="transmembrane region" description="Helical" evidence="2">
    <location>
        <begin position="180"/>
        <end position="199"/>
    </location>
</feature>
<evidence type="ECO:0000256" key="1">
    <source>
        <dbReference type="ARBA" id="ARBA00022801"/>
    </source>
</evidence>
<protein>
    <recommendedName>
        <fullName evidence="3">Amidohydrolase 3 domain-containing protein</fullName>
    </recommendedName>
</protein>
<proteinExistence type="predicted"/>
<feature type="transmembrane region" description="Helical" evidence="2">
    <location>
        <begin position="114"/>
        <end position="136"/>
    </location>
</feature>
<dbReference type="Proteomes" id="UP000708208">
    <property type="component" value="Unassembled WGS sequence"/>
</dbReference>
<feature type="transmembrane region" description="Helical" evidence="2">
    <location>
        <begin position="44"/>
        <end position="64"/>
    </location>
</feature>
<dbReference type="AlphaFoldDB" id="A0A8J2LED8"/>
<evidence type="ECO:0000259" key="3">
    <source>
        <dbReference type="Pfam" id="PF07969"/>
    </source>
</evidence>